<sequence length="209" mass="21601">MEHVTVVEAPANGVAPRLALLLLHGTGGDERDLIPLGREAAPDALLMGLRGRVLEHGAPRFFQRLAEGVFDEADLVARAADLAGFAEDMLARLAPGLPRAALGFSNGANMAAALLLLHPRLLDAAVLLRPMVPLVPATLPDLTGRQVLLSSGMADPIAPPAEGQRLAALMREAGAAVTQVVQPASHGLVQRDVAAATSALREVGRPAAA</sequence>
<comment type="caution">
    <text evidence="1">The sequence shown here is derived from an EMBL/GenBank/DDBJ whole genome shotgun (WGS) entry which is preliminary data.</text>
</comment>
<name>A0ABS5F5L8_9PROT</name>
<dbReference type="EMBL" id="JAAGBB010000042">
    <property type="protein sequence ID" value="MBR0667866.1"/>
    <property type="molecule type" value="Genomic_DNA"/>
</dbReference>
<dbReference type="SUPFAM" id="SSF53474">
    <property type="entry name" value="alpha/beta-Hydrolases"/>
    <property type="match status" value="1"/>
</dbReference>
<accession>A0ABS5F5L8</accession>
<gene>
    <name evidence="1" type="ORF">GXW71_26160</name>
</gene>
<keyword evidence="2" id="KW-1185">Reference proteome</keyword>
<evidence type="ECO:0000313" key="2">
    <source>
        <dbReference type="Proteomes" id="UP001196870"/>
    </source>
</evidence>
<dbReference type="Proteomes" id="UP001196870">
    <property type="component" value="Unassembled WGS sequence"/>
</dbReference>
<proteinExistence type="predicted"/>
<evidence type="ECO:0000313" key="1">
    <source>
        <dbReference type="EMBL" id="MBR0667866.1"/>
    </source>
</evidence>
<protein>
    <submittedName>
        <fullName evidence="1">Alpha/beta hydrolase</fullName>
    </submittedName>
</protein>
<keyword evidence="1" id="KW-0378">Hydrolase</keyword>
<dbReference type="InterPro" id="IPR029058">
    <property type="entry name" value="AB_hydrolase_fold"/>
</dbReference>
<dbReference type="GO" id="GO:0016787">
    <property type="term" value="F:hydrolase activity"/>
    <property type="evidence" value="ECO:0007669"/>
    <property type="project" value="UniProtKB-KW"/>
</dbReference>
<dbReference type="Gene3D" id="3.40.50.1820">
    <property type="entry name" value="alpha/beta hydrolase"/>
    <property type="match status" value="1"/>
</dbReference>
<reference evidence="2" key="1">
    <citation type="journal article" date="2021" name="Syst. Appl. Microbiol.">
        <title>Roseomonas hellenica sp. nov., isolated from roots of wild-growing Alkanna tinctoria.</title>
        <authorList>
            <person name="Rat A."/>
            <person name="Naranjo H.D."/>
            <person name="Lebbe L."/>
            <person name="Cnockaert M."/>
            <person name="Krigas N."/>
            <person name="Grigoriadou K."/>
            <person name="Maloupa E."/>
            <person name="Willems A."/>
        </authorList>
    </citation>
    <scope>NUCLEOTIDE SEQUENCE [LARGE SCALE GENOMIC DNA]</scope>
    <source>
        <strain evidence="2">LMG 31523</strain>
    </source>
</reference>
<organism evidence="1 2">
    <name type="scientific">Plastoroseomonas hellenica</name>
    <dbReference type="NCBI Taxonomy" id="2687306"/>
    <lineage>
        <taxon>Bacteria</taxon>
        <taxon>Pseudomonadati</taxon>
        <taxon>Pseudomonadota</taxon>
        <taxon>Alphaproteobacteria</taxon>
        <taxon>Acetobacterales</taxon>
        <taxon>Acetobacteraceae</taxon>
        <taxon>Plastoroseomonas</taxon>
    </lineage>
</organism>